<feature type="transmembrane region" description="Helical" evidence="7">
    <location>
        <begin position="393"/>
        <end position="410"/>
    </location>
</feature>
<feature type="transmembrane region" description="Helical" evidence="7">
    <location>
        <begin position="176"/>
        <end position="195"/>
    </location>
</feature>
<dbReference type="RefSeq" id="WP_049744054.1">
    <property type="nucleotide sequence ID" value="NZ_CP012150.1"/>
</dbReference>
<keyword evidence="3" id="KW-1003">Cell membrane</keyword>
<dbReference type="STRING" id="134601.AFA91_06835"/>
<feature type="transmembrane region" description="Helical" evidence="7">
    <location>
        <begin position="365"/>
        <end position="387"/>
    </location>
</feature>
<evidence type="ECO:0000256" key="1">
    <source>
        <dbReference type="ARBA" id="ARBA00004651"/>
    </source>
</evidence>
<evidence type="ECO:0000256" key="6">
    <source>
        <dbReference type="ARBA" id="ARBA00023136"/>
    </source>
</evidence>
<dbReference type="Pfam" id="PF19053">
    <property type="entry name" value="EccD"/>
    <property type="match status" value="1"/>
</dbReference>
<organism evidence="9 10">
    <name type="scientific">Mycolicibacterium goodii</name>
    <name type="common">Mycobacterium goodii</name>
    <dbReference type="NCBI Taxonomy" id="134601"/>
    <lineage>
        <taxon>Bacteria</taxon>
        <taxon>Bacillati</taxon>
        <taxon>Actinomycetota</taxon>
        <taxon>Actinomycetes</taxon>
        <taxon>Mycobacteriales</taxon>
        <taxon>Mycobacteriaceae</taxon>
        <taxon>Mycolicibacterium</taxon>
    </lineage>
</organism>
<keyword evidence="6 7" id="KW-0472">Membrane</keyword>
<reference evidence="9 10" key="1">
    <citation type="submission" date="2015-07" db="EMBL/GenBank/DDBJ databases">
        <title>Complete genome sequence of Mycobacterium goodii X7B, a facultative thermophilic biodesulfurizing bacterium.</title>
        <authorList>
            <person name="Yu B."/>
            <person name="Li F."/>
            <person name="Xu P."/>
        </authorList>
    </citation>
    <scope>NUCLEOTIDE SEQUENCE [LARGE SCALE GENOMIC DNA]</scope>
    <source>
        <strain evidence="9 10">X7B</strain>
    </source>
</reference>
<feature type="transmembrane region" description="Helical" evidence="7">
    <location>
        <begin position="144"/>
        <end position="164"/>
    </location>
</feature>
<evidence type="ECO:0000256" key="7">
    <source>
        <dbReference type="SAM" id="Phobius"/>
    </source>
</evidence>
<feature type="transmembrane region" description="Helical" evidence="7">
    <location>
        <begin position="257"/>
        <end position="277"/>
    </location>
</feature>
<dbReference type="OrthoDB" id="4641759at2"/>
<dbReference type="KEGG" id="mgo:AFA91_06835"/>
<gene>
    <name evidence="9" type="ORF">AFA91_06835</name>
</gene>
<dbReference type="PATRIC" id="fig|134601.6.peg.1421"/>
<dbReference type="AlphaFoldDB" id="A0A0K0X2G6"/>
<dbReference type="Pfam" id="PF08817">
    <property type="entry name" value="YukD"/>
    <property type="match status" value="1"/>
</dbReference>
<evidence type="ECO:0000259" key="8">
    <source>
        <dbReference type="Pfam" id="PF19053"/>
    </source>
</evidence>
<dbReference type="Gene3D" id="3.10.20.90">
    <property type="entry name" value="Phosphatidylinositol 3-kinase Catalytic Subunit, Chain A, domain 1"/>
    <property type="match status" value="1"/>
</dbReference>
<keyword evidence="4 7" id="KW-0812">Transmembrane</keyword>
<feature type="transmembrane region" description="Helical" evidence="7">
    <location>
        <begin position="283"/>
        <end position="302"/>
    </location>
</feature>
<sequence>MSLTAPRYRMPTGVDELTPIRTVSPVPEQLRVSVSTGRTQVDITLPANARVADILPYLVRLIADHERTGEEPASIDDERTSRNTLMRGAHELPADRTLRDAGVRHGDVLTLGAEPTPAPPIRYDDVVDAAAQLNRASYASWGPASAAVMAIVALYACVGILGWMSLDLRFDPARPVIIGLDLAGCLALLAAATVAQRMYAYRRVAAALGWAAILLAAAASSAILAGLPGWGVVGTCGAVIVLSYGAYRLIGAGGGGYLAAALYAALTAVVVAVRTGFGVPGDRLGVAVCLGTLLLCWAVPRVTAGWDRFDLRAVPTAAAVVGALDDPFGTAADRSVPDRRRLVETVPTADEIRDRGRTAVSVRAALYLACGAALVSGLALLLMPWGQPRWPDLAFGALCAVVFGLRVRLCRSIPEQAGVLSTAAVAIIVTCVAATAGPPEFAATGSAGLGLSVAAGAATAVLVGTARSRRRDRALDYLNYLAVAALIPVALAVLGLYTQIRAGGL</sequence>
<dbReference type="InterPro" id="IPR044049">
    <property type="entry name" value="EccD_transm"/>
</dbReference>
<evidence type="ECO:0000256" key="2">
    <source>
        <dbReference type="ARBA" id="ARBA00006162"/>
    </source>
</evidence>
<dbReference type="Proteomes" id="UP000062255">
    <property type="component" value="Chromosome"/>
</dbReference>
<evidence type="ECO:0000256" key="5">
    <source>
        <dbReference type="ARBA" id="ARBA00022989"/>
    </source>
</evidence>
<feature type="transmembrane region" description="Helical" evidence="7">
    <location>
        <begin position="230"/>
        <end position="250"/>
    </location>
</feature>
<feature type="domain" description="EccD-like transmembrane" evidence="8">
    <location>
        <begin position="150"/>
        <end position="502"/>
    </location>
</feature>
<evidence type="ECO:0000313" key="10">
    <source>
        <dbReference type="Proteomes" id="UP000062255"/>
    </source>
</evidence>
<proteinExistence type="inferred from homology"/>
<evidence type="ECO:0000256" key="3">
    <source>
        <dbReference type="ARBA" id="ARBA00022475"/>
    </source>
</evidence>
<evidence type="ECO:0000313" key="9">
    <source>
        <dbReference type="EMBL" id="AKS31640.1"/>
    </source>
</evidence>
<feature type="transmembrane region" description="Helical" evidence="7">
    <location>
        <begin position="207"/>
        <end position="224"/>
    </location>
</feature>
<feature type="transmembrane region" description="Helical" evidence="7">
    <location>
        <begin position="442"/>
        <end position="465"/>
    </location>
</feature>
<evidence type="ECO:0000256" key="4">
    <source>
        <dbReference type="ARBA" id="ARBA00022692"/>
    </source>
</evidence>
<dbReference type="InterPro" id="IPR006707">
    <property type="entry name" value="T7SS_EccD"/>
</dbReference>
<accession>A0A0K0X2G6</accession>
<comment type="subcellular location">
    <subcellularLocation>
        <location evidence="1">Cell membrane</location>
        <topology evidence="1">Multi-pass membrane protein</topology>
    </subcellularLocation>
</comment>
<name>A0A0K0X2G6_MYCGD</name>
<dbReference type="InterPro" id="IPR024962">
    <property type="entry name" value="YukD-like"/>
</dbReference>
<protein>
    <recommendedName>
        <fullName evidence="8">EccD-like transmembrane domain-containing protein</fullName>
    </recommendedName>
</protein>
<dbReference type="NCBIfam" id="TIGR03920">
    <property type="entry name" value="T7SS_EccD"/>
    <property type="match status" value="1"/>
</dbReference>
<dbReference type="GO" id="GO:0005886">
    <property type="term" value="C:plasma membrane"/>
    <property type="evidence" value="ECO:0007669"/>
    <property type="project" value="UniProtKB-SubCell"/>
</dbReference>
<feature type="transmembrane region" description="Helical" evidence="7">
    <location>
        <begin position="477"/>
        <end position="500"/>
    </location>
</feature>
<keyword evidence="5 7" id="KW-1133">Transmembrane helix</keyword>
<dbReference type="EMBL" id="CP012150">
    <property type="protein sequence ID" value="AKS31640.1"/>
    <property type="molecule type" value="Genomic_DNA"/>
</dbReference>
<feature type="transmembrane region" description="Helical" evidence="7">
    <location>
        <begin position="417"/>
        <end position="436"/>
    </location>
</feature>
<comment type="similarity">
    <text evidence="2">Belongs to the EccD/Snm4 family.</text>
</comment>